<sequence precursor="true">MSKSIPHILTSFSLCMMILSVIFPIPAYAAISDFHYRASVTVNSTAASYNLLELTDEVLGQTEIGSPDLRLYNGNEEIPYALVTERDFDIATQVERAKILNQGKDAQGNLQLEVLVPSGQWIKQLAIITSAKNFIRSVNVEGSHNQQDWITLTENSTIFDLTDEQKSRHFEVNLPQTNFPYLRLIINNDGKGDFHCDGVSLSLQNQAVALNATERSFSMLAQSNNDGVQEYTFDLHQSHLPVEELEIITDAVNFNRRAEIYASDNNKDWDQLAQGELFSYQLDKLTAKQSMLKLNSNVRYLKLKIINQDNAPLDIRRIRMSGTNPLLVFPVNPTKETSLYWGNHQIQAPIYDIEKFKGNMDFSKIPLASLGAATENDAYQFKDIRPWTERNSWLLQGILVIVVVSLLIIIVRSIRKISSE</sequence>
<evidence type="ECO:0000313" key="3">
    <source>
        <dbReference type="Proteomes" id="UP000006053"/>
    </source>
</evidence>
<reference evidence="3" key="1">
    <citation type="submission" date="2012-06" db="EMBL/GenBank/DDBJ databases">
        <title>Complete sequence of Desulfitobacterium dehalogenans ATCC 51507.</title>
        <authorList>
            <person name="Lucas S."/>
            <person name="Han J."/>
            <person name="Lapidus A."/>
            <person name="Cheng J.-F."/>
            <person name="Goodwin L."/>
            <person name="Pitluck S."/>
            <person name="Peters L."/>
            <person name="Ovchinnikova G."/>
            <person name="Teshima H."/>
            <person name="Detter J.C."/>
            <person name="Han C."/>
            <person name="Tapia R."/>
            <person name="Land M."/>
            <person name="Hauser L."/>
            <person name="Kyrpides N."/>
            <person name="Ivanova N."/>
            <person name="Pagani I."/>
            <person name="Kruse T."/>
            <person name="de Vos W.M."/>
            <person name="Smidt H."/>
            <person name="Woyke T."/>
        </authorList>
    </citation>
    <scope>NUCLEOTIDE SEQUENCE [LARGE SCALE GENOMIC DNA]</scope>
    <source>
        <strain evidence="3">ATCC 51507 / DSM 9161 / JW/IU-DC1</strain>
    </source>
</reference>
<dbReference type="STRING" id="756499.Desde_0504"/>
<accession>I4A4T0</accession>
<protein>
    <recommendedName>
        <fullName evidence="4">DUF3999 domain-containing protein</fullName>
    </recommendedName>
</protein>
<keyword evidence="1" id="KW-0812">Transmembrane</keyword>
<gene>
    <name evidence="2" type="ordered locus">Desde_0504</name>
</gene>
<organism evidence="2 3">
    <name type="scientific">Desulfitobacterium dehalogenans (strain ATCC 51507 / DSM 9161 / JW/IU-DC1)</name>
    <dbReference type="NCBI Taxonomy" id="756499"/>
    <lineage>
        <taxon>Bacteria</taxon>
        <taxon>Bacillati</taxon>
        <taxon>Bacillota</taxon>
        <taxon>Clostridia</taxon>
        <taxon>Eubacteriales</taxon>
        <taxon>Desulfitobacteriaceae</taxon>
        <taxon>Desulfitobacterium</taxon>
    </lineage>
</organism>
<evidence type="ECO:0000256" key="1">
    <source>
        <dbReference type="SAM" id="Phobius"/>
    </source>
</evidence>
<dbReference type="HOGENOM" id="CLU_653332_0_0_9"/>
<feature type="transmembrane region" description="Helical" evidence="1">
    <location>
        <begin position="393"/>
        <end position="411"/>
    </location>
</feature>
<evidence type="ECO:0008006" key="4">
    <source>
        <dbReference type="Google" id="ProtNLM"/>
    </source>
</evidence>
<name>I4A4T0_DESDJ</name>
<dbReference type="OrthoDB" id="1806788at2"/>
<dbReference type="eggNOG" id="ENOG503281Z">
    <property type="taxonomic scope" value="Bacteria"/>
</dbReference>
<dbReference type="KEGG" id="ddh:Desde_0504"/>
<keyword evidence="3" id="KW-1185">Reference proteome</keyword>
<evidence type="ECO:0000313" key="2">
    <source>
        <dbReference type="EMBL" id="AFL98964.1"/>
    </source>
</evidence>
<dbReference type="AlphaFoldDB" id="I4A4T0"/>
<dbReference type="EMBL" id="CP003348">
    <property type="protein sequence ID" value="AFL98964.1"/>
    <property type="molecule type" value="Genomic_DNA"/>
</dbReference>
<keyword evidence="1" id="KW-0472">Membrane</keyword>
<reference evidence="2 3" key="2">
    <citation type="journal article" date="2015" name="J. Bacteriol.">
        <title>Genomic, proteomic, and biochemical analysis of the organohalide respiratory pathway in Desulfitobacterium dehalogenans.</title>
        <authorList>
            <person name="Kruse T."/>
            <person name="van de Pas B.A."/>
            <person name="Atteia A."/>
            <person name="Krab K."/>
            <person name="Hagen W.R."/>
            <person name="Goodwin L."/>
            <person name="Chain P."/>
            <person name="Boeren S."/>
            <person name="Maphosa F."/>
            <person name="Schraa G."/>
            <person name="de Vos W.M."/>
            <person name="van der Oost J."/>
            <person name="Smidt H."/>
            <person name="Stams A.J."/>
        </authorList>
    </citation>
    <scope>NUCLEOTIDE SEQUENCE [LARGE SCALE GENOMIC DNA]</scope>
    <source>
        <strain evidence="3">ATCC 51507 / DSM 9161 / JW/IU-DC1</strain>
    </source>
</reference>
<keyword evidence="1" id="KW-1133">Transmembrane helix</keyword>
<dbReference type="Proteomes" id="UP000006053">
    <property type="component" value="Chromosome"/>
</dbReference>
<dbReference type="RefSeq" id="WP_014792458.1">
    <property type="nucleotide sequence ID" value="NC_018017.1"/>
</dbReference>
<proteinExistence type="predicted"/>
<dbReference type="InterPro" id="IPR025060">
    <property type="entry name" value="DUF3999"/>
</dbReference>
<dbReference type="Pfam" id="PF13163">
    <property type="entry name" value="DUF3999"/>
    <property type="match status" value="1"/>
</dbReference>